<evidence type="ECO:0000256" key="4">
    <source>
        <dbReference type="ARBA" id="ARBA00023163"/>
    </source>
</evidence>
<accession>A0A8S2ALI8</accession>
<keyword evidence="8" id="KW-1185">Reference proteome</keyword>
<evidence type="ECO:0000256" key="1">
    <source>
        <dbReference type="ARBA" id="ARBA00004123"/>
    </source>
</evidence>
<evidence type="ECO:0000313" key="7">
    <source>
        <dbReference type="EMBL" id="CAE6139464.1"/>
    </source>
</evidence>
<dbReference type="GO" id="GO:0005634">
    <property type="term" value="C:nucleus"/>
    <property type="evidence" value="ECO:0007669"/>
    <property type="project" value="UniProtKB-SubCell"/>
</dbReference>
<evidence type="ECO:0000313" key="8">
    <source>
        <dbReference type="Proteomes" id="UP000682877"/>
    </source>
</evidence>
<dbReference type="PANTHER" id="PTHR13774:SF26">
    <property type="entry name" value="PHENAZINE BIOSYNTHESIS PHZC_PHZF PROTEIN"/>
    <property type="match status" value="1"/>
</dbReference>
<evidence type="ECO:0000256" key="2">
    <source>
        <dbReference type="ARBA" id="ARBA00023015"/>
    </source>
</evidence>
<comment type="subcellular location">
    <subcellularLocation>
        <location evidence="1">Nucleus</location>
    </subcellularLocation>
</comment>
<dbReference type="Gene3D" id="3.10.310.10">
    <property type="entry name" value="Diaminopimelate Epimerase, Chain A, domain 1"/>
    <property type="match status" value="7"/>
</dbReference>
<proteinExistence type="predicted"/>
<evidence type="ECO:0000256" key="3">
    <source>
        <dbReference type="ARBA" id="ARBA00023125"/>
    </source>
</evidence>
<keyword evidence="4" id="KW-0804">Transcription</keyword>
<keyword evidence="5" id="KW-0539">Nucleus</keyword>
<gene>
    <name evidence="7" type="ORF">AARE701A_LOCUS16996</name>
</gene>
<evidence type="ECO:0000256" key="5">
    <source>
        <dbReference type="ARBA" id="ARBA00023242"/>
    </source>
</evidence>
<name>A0A8S2ALI8_ARAAE</name>
<reference evidence="7" key="1">
    <citation type="submission" date="2021-01" db="EMBL/GenBank/DDBJ databases">
        <authorList>
            <person name="Bezrukov I."/>
        </authorList>
    </citation>
    <scope>NUCLEOTIDE SEQUENCE</scope>
</reference>
<dbReference type="Pfam" id="PF02567">
    <property type="entry name" value="PhzC-PhzF"/>
    <property type="match status" value="4"/>
</dbReference>
<dbReference type="Proteomes" id="UP000682877">
    <property type="component" value="Chromosome 6"/>
</dbReference>
<sequence length="1365" mass="151561">MSLSDDHLSFTGKNRARTSQESRESPQGSSFLRSKETETSLSDDPPPPRKKNRALTSQEPRESPQDSSFLRSKETEKKSQTSMSQETEKPFVSPINTDDEVFKGYESYYDSDKIFMYTANTLHPYGDMFEGSLDSAGNIGSQKDPVALEMPRLTLHNSGSQIGVGLIRPDMEQEFSTEMQGEGYDGTHTCGPLENKIDIAVGSFGNVGSIMNAEREKEKTVTIPTPRFVEAPQWTIKKRLTQYDTNPHYDRLILQRSSFDEHIGRHLPKADYQKVVDKIGTTTVNVYDYDTDTMHELRLELQKSYGLRSGWVEHFVRRRCLRQNEEIGLLWDSSASRIQFGVICRQDLKMGKNKTVKYFVVDAFTDSAFKGNPAAVCFLNDDDNNERDDTWLQSLAAEFNISETCFLIPITGFDARFSLRWFTPLAEVDLCGHATLASGHCLFSNGLVDSDMVEFVTRSGILTAKRVSDTSELNDGEVKGGTFLIELNFPVVTTCDVNLSDDSSSMITKALNGATIVDIKATATNNILVVLPSMESVTELQPRMDDILKCPCDGIIVTAAGSAGSAYDFYSRYFAPKFGVDEDPVCGSAHCALAHYWSLKMNKCDFLAYQASRRSGTIRIHLDKEKQRVLLRGKSVTVMEGHVLAPIATATAAVLLLLKDMLMISTWNTLFLDKKGRRGAPMAMLVKKPVKYFMVNAFSESAFKGNPAVVCFLDGKNERDDSWLQSLAAEFNIPLTCFVIPITASNPLDPPHFLLRWFTPILEVDLCAHATLASAHTLFSNGLVGSDEIEFATHSGILTAKRVSKTLKFYDYEEKESFLIELDFPVIPTCEYNSSDISMFSKALNGATIVDVQGTKNAKIISQAFNGAAKATSTDKIIVVLPSWESVTELQPRMDDISKCPGKLIIVTAAAPKGSVYDFCSRVFAPKLGVDEDSVCGSAHCALAHYWSLKMNKCDFVAYAFKEEDIKRNKRRYMAMILKKHVNYFVCAFLMIESKRDDVWLQSLATEFNLPMTCFLITITGSNPPRFILRWFTRFVEMDICGHATLASAHILFSNGLVGSADTVEFSTQSGILTAKRVPLNDDESKEGSFTIELNLPMIRTCEYNSNDVFMFSKALNGATIVDVRGTTIASTIHEALNGVAKVASTDKIIVVLPSWEAVTEFQPRMDDISKCPSKMIVVTAAAPEGSAYDFISRVFGPKIGVDESPVCGSAHCALAHYWSLKMNKCDFFAYAVISLFPIYLQSMGSRQRREVVLSFWESVIELQPRVGDIMKCLGKVMIVTAAAPQGSPFDFCSRLFAPKLGLNSVSGSAHCLAHYSSLKMNKCDFVAYAASQRSGTLKVHYDKEKQRVSLARKVVTVMKGSILV</sequence>
<feature type="region of interest" description="Disordered" evidence="6">
    <location>
        <begin position="1"/>
        <end position="96"/>
    </location>
</feature>
<dbReference type="InterPro" id="IPR003719">
    <property type="entry name" value="Phenazine_PhzF-like"/>
</dbReference>
<dbReference type="GO" id="GO:0016853">
    <property type="term" value="F:isomerase activity"/>
    <property type="evidence" value="ECO:0007669"/>
    <property type="project" value="TreeGrafter"/>
</dbReference>
<dbReference type="SUPFAM" id="SSF54506">
    <property type="entry name" value="Diaminopimelate epimerase-like"/>
    <property type="match status" value="4"/>
</dbReference>
<dbReference type="PANTHER" id="PTHR13774">
    <property type="entry name" value="PHENAZINE BIOSYNTHESIS PROTEIN"/>
    <property type="match status" value="1"/>
</dbReference>
<keyword evidence="2" id="KW-0805">Transcription regulation</keyword>
<dbReference type="GO" id="GO:0003677">
    <property type="term" value="F:DNA binding"/>
    <property type="evidence" value="ECO:0007669"/>
    <property type="project" value="UniProtKB-KW"/>
</dbReference>
<protein>
    <submittedName>
        <fullName evidence="7">Uncharacterized protein</fullName>
    </submittedName>
</protein>
<dbReference type="GO" id="GO:0005737">
    <property type="term" value="C:cytoplasm"/>
    <property type="evidence" value="ECO:0007669"/>
    <property type="project" value="TreeGrafter"/>
</dbReference>
<dbReference type="InterPro" id="IPR015300">
    <property type="entry name" value="DNA-bd_pseudobarrel_sf"/>
</dbReference>
<evidence type="ECO:0000256" key="6">
    <source>
        <dbReference type="SAM" id="MobiDB-lite"/>
    </source>
</evidence>
<dbReference type="Gene3D" id="2.40.330.10">
    <property type="entry name" value="DNA-binding pseudobarrel domain"/>
    <property type="match status" value="1"/>
</dbReference>
<organism evidence="7 8">
    <name type="scientific">Arabidopsis arenosa</name>
    <name type="common">Sand rock-cress</name>
    <name type="synonym">Cardaminopsis arenosa</name>
    <dbReference type="NCBI Taxonomy" id="38785"/>
    <lineage>
        <taxon>Eukaryota</taxon>
        <taxon>Viridiplantae</taxon>
        <taxon>Streptophyta</taxon>
        <taxon>Embryophyta</taxon>
        <taxon>Tracheophyta</taxon>
        <taxon>Spermatophyta</taxon>
        <taxon>Magnoliopsida</taxon>
        <taxon>eudicotyledons</taxon>
        <taxon>Gunneridae</taxon>
        <taxon>Pentapetalae</taxon>
        <taxon>rosids</taxon>
        <taxon>malvids</taxon>
        <taxon>Brassicales</taxon>
        <taxon>Brassicaceae</taxon>
        <taxon>Camelineae</taxon>
        <taxon>Arabidopsis</taxon>
    </lineage>
</organism>
<dbReference type="EMBL" id="LR999456">
    <property type="protein sequence ID" value="CAE6139464.1"/>
    <property type="molecule type" value="Genomic_DNA"/>
</dbReference>
<keyword evidence="3" id="KW-0238">DNA-binding</keyword>
<dbReference type="NCBIfam" id="TIGR00654">
    <property type="entry name" value="PhzF_family"/>
    <property type="match status" value="1"/>
</dbReference>